<feature type="compositionally biased region" description="Pro residues" evidence="7">
    <location>
        <begin position="600"/>
        <end position="626"/>
    </location>
</feature>
<comment type="similarity">
    <text evidence="2">Belongs to the MAP7 family.</text>
</comment>
<feature type="compositionally biased region" description="Polar residues" evidence="7">
    <location>
        <begin position="584"/>
        <end position="597"/>
    </location>
</feature>
<feature type="coiled-coil region" evidence="6">
    <location>
        <begin position="245"/>
        <end position="294"/>
    </location>
</feature>
<feature type="compositionally biased region" description="Basic and acidic residues" evidence="7">
    <location>
        <begin position="201"/>
        <end position="222"/>
    </location>
</feature>
<dbReference type="PANTHER" id="PTHR15073:SF17">
    <property type="entry name" value="MAP7 DOMAIN CONTAINING 1 ISOFORM X1"/>
    <property type="match status" value="1"/>
</dbReference>
<dbReference type="InterPro" id="IPR051483">
    <property type="entry name" value="MAP7_domain-containing"/>
</dbReference>
<feature type="compositionally biased region" description="Polar residues" evidence="7">
    <location>
        <begin position="952"/>
        <end position="963"/>
    </location>
</feature>
<feature type="compositionally biased region" description="Pro residues" evidence="7">
    <location>
        <begin position="506"/>
        <end position="516"/>
    </location>
</feature>
<feature type="compositionally biased region" description="Basic and acidic residues" evidence="7">
    <location>
        <begin position="797"/>
        <end position="819"/>
    </location>
</feature>
<feature type="compositionally biased region" description="Low complexity" evidence="7">
    <location>
        <begin position="165"/>
        <end position="175"/>
    </location>
</feature>
<feature type="compositionally biased region" description="Basic and acidic residues" evidence="7">
    <location>
        <begin position="637"/>
        <end position="667"/>
    </location>
</feature>
<keyword evidence="3" id="KW-0963">Cytoplasm</keyword>
<feature type="compositionally biased region" description="Low complexity" evidence="7">
    <location>
        <begin position="683"/>
        <end position="698"/>
    </location>
</feature>
<feature type="region of interest" description="Disordered" evidence="7">
    <location>
        <begin position="723"/>
        <end position="974"/>
    </location>
</feature>
<keyword evidence="4 6" id="KW-0175">Coiled coil</keyword>
<feature type="compositionally biased region" description="Polar residues" evidence="7">
    <location>
        <begin position="909"/>
        <end position="922"/>
    </location>
</feature>
<feature type="compositionally biased region" description="Polar residues" evidence="7">
    <location>
        <begin position="387"/>
        <end position="422"/>
    </location>
</feature>
<comment type="caution">
    <text evidence="8">The sequence shown here is derived from an EMBL/GenBank/DDBJ whole genome shotgun (WGS) entry which is preliminary data.</text>
</comment>
<dbReference type="Pfam" id="PF05672">
    <property type="entry name" value="MAP7"/>
    <property type="match status" value="2"/>
</dbReference>
<feature type="compositionally biased region" description="Polar residues" evidence="7">
    <location>
        <begin position="474"/>
        <end position="495"/>
    </location>
</feature>
<feature type="non-terminal residue" evidence="8">
    <location>
        <position position="1155"/>
    </location>
</feature>
<dbReference type="PANTHER" id="PTHR15073">
    <property type="entry name" value="MICROTUBULE-ASSOCIATED PROTEIN"/>
    <property type="match status" value="1"/>
</dbReference>
<proteinExistence type="inferred from homology"/>
<reference evidence="8" key="1">
    <citation type="submission" date="2023-03" db="EMBL/GenBank/DDBJ databases">
        <title>Electrophorus voltai genome.</title>
        <authorList>
            <person name="Bian C."/>
        </authorList>
    </citation>
    <scope>NUCLEOTIDE SEQUENCE</scope>
    <source>
        <strain evidence="8">CB-2022</strain>
        <tissue evidence="8">Muscle</tissue>
    </source>
</reference>
<evidence type="ECO:0000256" key="2">
    <source>
        <dbReference type="ARBA" id="ARBA00007525"/>
    </source>
</evidence>
<feature type="compositionally biased region" description="Basic and acidic residues" evidence="7">
    <location>
        <begin position="178"/>
        <end position="188"/>
    </location>
</feature>
<dbReference type="GO" id="GO:0015630">
    <property type="term" value="C:microtubule cytoskeleton"/>
    <property type="evidence" value="ECO:0007669"/>
    <property type="project" value="InterPro"/>
</dbReference>
<name>A0AAD9DRT4_9TELE</name>
<gene>
    <name evidence="8" type="ORF">P4O66_015335</name>
</gene>
<dbReference type="InterPro" id="IPR008604">
    <property type="entry name" value="MAP7_fam"/>
</dbReference>
<keyword evidence="5" id="KW-0206">Cytoskeleton</keyword>
<feature type="compositionally biased region" description="Basic and acidic residues" evidence="7">
    <location>
        <begin position="550"/>
        <end position="565"/>
    </location>
</feature>
<keyword evidence="9" id="KW-1185">Reference proteome</keyword>
<evidence type="ECO:0000256" key="6">
    <source>
        <dbReference type="SAM" id="Coils"/>
    </source>
</evidence>
<feature type="region of interest" description="Disordered" evidence="7">
    <location>
        <begin position="141"/>
        <end position="222"/>
    </location>
</feature>
<evidence type="ECO:0000256" key="5">
    <source>
        <dbReference type="ARBA" id="ARBA00023212"/>
    </source>
</evidence>
<feature type="region of interest" description="Disordered" evidence="7">
    <location>
        <begin position="387"/>
        <end position="711"/>
    </location>
</feature>
<dbReference type="GO" id="GO:0000226">
    <property type="term" value="P:microtubule cytoskeleton organization"/>
    <property type="evidence" value="ECO:0007669"/>
    <property type="project" value="InterPro"/>
</dbReference>
<evidence type="ECO:0008006" key="10">
    <source>
        <dbReference type="Google" id="ProtNLM"/>
    </source>
</evidence>
<evidence type="ECO:0000256" key="3">
    <source>
        <dbReference type="ARBA" id="ARBA00022490"/>
    </source>
</evidence>
<feature type="compositionally biased region" description="Basic and acidic residues" evidence="7">
    <location>
        <begin position="145"/>
        <end position="164"/>
    </location>
</feature>
<dbReference type="Proteomes" id="UP001239994">
    <property type="component" value="Unassembled WGS sequence"/>
</dbReference>
<evidence type="ECO:0000256" key="4">
    <source>
        <dbReference type="ARBA" id="ARBA00023054"/>
    </source>
</evidence>
<evidence type="ECO:0000313" key="8">
    <source>
        <dbReference type="EMBL" id="KAK1789407.1"/>
    </source>
</evidence>
<feature type="compositionally biased region" description="Basic and acidic residues" evidence="7">
    <location>
        <begin position="829"/>
        <end position="906"/>
    </location>
</feature>
<dbReference type="AlphaFoldDB" id="A0AAD9DRT4"/>
<evidence type="ECO:0000256" key="1">
    <source>
        <dbReference type="ARBA" id="ARBA00004245"/>
    </source>
</evidence>
<feature type="compositionally biased region" description="Basic and acidic residues" evidence="7">
    <location>
        <begin position="435"/>
        <end position="467"/>
    </location>
</feature>
<evidence type="ECO:0000313" key="9">
    <source>
        <dbReference type="Proteomes" id="UP001239994"/>
    </source>
</evidence>
<dbReference type="EMBL" id="JAROKS010000022">
    <property type="protein sequence ID" value="KAK1789407.1"/>
    <property type="molecule type" value="Genomic_DNA"/>
</dbReference>
<evidence type="ECO:0000256" key="7">
    <source>
        <dbReference type="SAM" id="MobiDB-lite"/>
    </source>
</evidence>
<sequence>DRNVRRWHIWVRGIYDFHSRHIQQRIICVCVRGTRRRSSTLTAAGVVARQTLGWRGCCSCFQAACAELLKEQLWHATTSPPPPLLYLSPAPFPTVVGKAAEAPTSVISRHVRCFGRQVKVMARPGCSEDMMLCSVIGLSCSPEESTPRVEKENVSDSEPLKADDTTITDSSLITDPPSRTEKPAKQDPRPTTPGTSVTPQAKKDGMSSEQRQKLAKQRREERAKYMAVKKAQWLEKEERARRLRESQLEERRRKLEEQRLRAERRRALLEEKQRQKLEKNKERYESAIKRSAKKTWAEIRQQRWSWAGGLNQTSRRESRCSASTVNLLRHMEPGISNRLSRSSATLWNSPNRTRSLRLSPWESRIVERLMTPTLSFLARSRSAATLMNSSDPHQCSRSPSTTPLTGCSHQRSSDRWTASTPDIAQRQRRRNSTPADKKKKEKKDKERENEKEKNALSKEKNTLSKEKVQKKRQSQSISRTKPEPSSNVKPKNRVSSPAPLRSRPMSPNPAASPNPPSSGGKTTPSAKARPKRAQTPARVQAPAVSTISVETKKHPSHSEQPEEGKATASVPAITVSASPAMPPSDSQPITAAPSTTEVAPPSPTATPQAPPPHAPSPQAEPAPPAAKPTAGTSDPEEASRALAEKRRQAREQREKEEQERLEQEQKSRWRTAPHLRTSSPPHLRTSTSPHLHTSTSPRLHTSAPPHLHVSAPPRLHVSTLSHLHTSTSPHLRTSSPPHLRTSTSPHLHTSTSPRLHTSAPPHLHVSAPPHLHISMSPHFHTSTPPHLHVSTPPHRHASTELREEHARREEEERRRRQEEAQLMLQQQRLQEEREAQERARAEQEESMRLQRQKEEAESKAREEAERQRMEREKHFQKEEQERLERKKRLEEIMKRTRKSDAGEKKNAKSPGQVNGSEVNTGPATPPNPSVTGNSVTPGSNQSQGDLKVSPDSWGSPQVVNGVQPTMHHNGLGSSEEAGDFEQIIQLSNRSGGSSSGQSQSQSGIATEPIMAFEGGEPFLMKAGPMKPHHVAETPAQPEPLAVEELTDDYGKSGLALLLLLTPSVRSLPPASVQAFPAFTYPEHTKSCEQPASREARFHHAIYAECRVQSSRCSGSRGVCGMDRGSSLTAGHAQGHMRPRGTAGLNTDTWTSILFT</sequence>
<accession>A0AAD9DRT4</accession>
<comment type="subcellular location">
    <subcellularLocation>
        <location evidence="1">Cytoplasm</location>
        <location evidence="1">Cytoskeleton</location>
    </subcellularLocation>
</comment>
<feature type="compositionally biased region" description="Polar residues" evidence="7">
    <location>
        <begin position="929"/>
        <end position="944"/>
    </location>
</feature>
<organism evidence="8 9">
    <name type="scientific">Electrophorus voltai</name>
    <dbReference type="NCBI Taxonomy" id="2609070"/>
    <lineage>
        <taxon>Eukaryota</taxon>
        <taxon>Metazoa</taxon>
        <taxon>Chordata</taxon>
        <taxon>Craniata</taxon>
        <taxon>Vertebrata</taxon>
        <taxon>Euteleostomi</taxon>
        <taxon>Actinopterygii</taxon>
        <taxon>Neopterygii</taxon>
        <taxon>Teleostei</taxon>
        <taxon>Ostariophysi</taxon>
        <taxon>Gymnotiformes</taxon>
        <taxon>Gymnotoidei</taxon>
        <taxon>Gymnotidae</taxon>
        <taxon>Electrophorus</taxon>
    </lineage>
</organism>
<protein>
    <recommendedName>
        <fullName evidence="10">MAP7 domain containing 1b</fullName>
    </recommendedName>
</protein>
<feature type="compositionally biased region" description="Low complexity" evidence="7">
    <location>
        <begin position="723"/>
        <end position="754"/>
    </location>
</feature>